<accession>A0A9D1NIJ7</accession>
<dbReference type="InterPro" id="IPR004776">
    <property type="entry name" value="Mem_transp_PIN-like"/>
</dbReference>
<feature type="transmembrane region" description="Helical" evidence="8">
    <location>
        <begin position="263"/>
        <end position="283"/>
    </location>
</feature>
<dbReference type="GO" id="GO:0005886">
    <property type="term" value="C:plasma membrane"/>
    <property type="evidence" value="ECO:0007669"/>
    <property type="project" value="UniProtKB-SubCell"/>
</dbReference>
<evidence type="ECO:0000313" key="10">
    <source>
        <dbReference type="Proteomes" id="UP000886812"/>
    </source>
</evidence>
<dbReference type="AlphaFoldDB" id="A0A9D1NIJ7"/>
<dbReference type="EMBL" id="DVOG01000001">
    <property type="protein sequence ID" value="HIV03530.1"/>
    <property type="molecule type" value="Genomic_DNA"/>
</dbReference>
<dbReference type="Proteomes" id="UP000886812">
    <property type="component" value="Unassembled WGS sequence"/>
</dbReference>
<comment type="similarity">
    <text evidence="2">Belongs to the auxin efflux carrier (TC 2.A.69) family.</text>
</comment>
<feature type="transmembrane region" description="Helical" evidence="8">
    <location>
        <begin position="104"/>
        <end position="126"/>
    </location>
</feature>
<name>A0A9D1NIJ7_9BACT</name>
<feature type="transmembrane region" description="Helical" evidence="8">
    <location>
        <begin position="132"/>
        <end position="154"/>
    </location>
</feature>
<sequence>MPEISVSAIFTAIVPVVLTTALGYLFRRKNWVDQNIQAGLMRLVIWAFTPALVVDRVLGNPLLTDFSVVWKVAAAGFLSVSLGMLAALLCARFFGISDAQTRRAFGYCCGVYNYGYIALPICMSLCPPETVGMMLLFNSSIEVAVWSVGVAVLSGKMSLPELAKSVVNPIFFAMVFCLVCNFTGWADAVPAWVFGTAKSLGACMIPCGILLVGMALPVLLNGFRLRDDPRVSVGALAMRLLLVPALMTAAALFVPAIPQDLRFILLIQAGMPTAMLPVVVVQFYGGDARLALRIVLTTSAASLLTLPAWIKTGFWLLQKIR</sequence>
<keyword evidence="3" id="KW-0813">Transport</keyword>
<evidence type="ECO:0000256" key="6">
    <source>
        <dbReference type="ARBA" id="ARBA00022989"/>
    </source>
</evidence>
<comment type="caution">
    <text evidence="9">The sequence shown here is derived from an EMBL/GenBank/DDBJ whole genome shotgun (WGS) entry which is preliminary data.</text>
</comment>
<comment type="subcellular location">
    <subcellularLocation>
        <location evidence="1">Cell membrane</location>
        <topology evidence="1">Multi-pass membrane protein</topology>
    </subcellularLocation>
</comment>
<dbReference type="GO" id="GO:0055085">
    <property type="term" value="P:transmembrane transport"/>
    <property type="evidence" value="ECO:0007669"/>
    <property type="project" value="InterPro"/>
</dbReference>
<keyword evidence="7 8" id="KW-0472">Membrane</keyword>
<protein>
    <submittedName>
        <fullName evidence="9">AEC family transporter</fullName>
    </submittedName>
</protein>
<organism evidence="9 10">
    <name type="scientific">Candidatus Spyradosoma merdigallinarum</name>
    <dbReference type="NCBI Taxonomy" id="2840950"/>
    <lineage>
        <taxon>Bacteria</taxon>
        <taxon>Pseudomonadati</taxon>
        <taxon>Verrucomicrobiota</taxon>
        <taxon>Opitutia</taxon>
        <taxon>Opitutia incertae sedis</taxon>
        <taxon>Candidatus Spyradosoma</taxon>
    </lineage>
</organism>
<evidence type="ECO:0000256" key="1">
    <source>
        <dbReference type="ARBA" id="ARBA00004651"/>
    </source>
</evidence>
<feature type="transmembrane region" description="Helical" evidence="8">
    <location>
        <begin position="6"/>
        <end position="26"/>
    </location>
</feature>
<reference evidence="9" key="2">
    <citation type="journal article" date="2021" name="PeerJ">
        <title>Extensive microbial diversity within the chicken gut microbiome revealed by metagenomics and culture.</title>
        <authorList>
            <person name="Gilroy R."/>
            <person name="Ravi A."/>
            <person name="Getino M."/>
            <person name="Pursley I."/>
            <person name="Horton D.L."/>
            <person name="Alikhan N.F."/>
            <person name="Baker D."/>
            <person name="Gharbi K."/>
            <person name="Hall N."/>
            <person name="Watson M."/>
            <person name="Adriaenssens E.M."/>
            <person name="Foster-Nyarko E."/>
            <person name="Jarju S."/>
            <person name="Secka A."/>
            <person name="Antonio M."/>
            <person name="Oren A."/>
            <person name="Chaudhuri R.R."/>
            <person name="La Ragione R."/>
            <person name="Hildebrand F."/>
            <person name="Pallen M.J."/>
        </authorList>
    </citation>
    <scope>NUCLEOTIDE SEQUENCE</scope>
    <source>
        <strain evidence="9">10669</strain>
    </source>
</reference>
<evidence type="ECO:0000256" key="8">
    <source>
        <dbReference type="SAM" id="Phobius"/>
    </source>
</evidence>
<evidence type="ECO:0000256" key="7">
    <source>
        <dbReference type="ARBA" id="ARBA00023136"/>
    </source>
</evidence>
<evidence type="ECO:0000256" key="3">
    <source>
        <dbReference type="ARBA" id="ARBA00022448"/>
    </source>
</evidence>
<dbReference type="PANTHER" id="PTHR36838">
    <property type="entry name" value="AUXIN EFFLUX CARRIER FAMILY PROTEIN"/>
    <property type="match status" value="1"/>
</dbReference>
<feature type="transmembrane region" description="Helical" evidence="8">
    <location>
        <begin position="290"/>
        <end position="310"/>
    </location>
</feature>
<dbReference type="Pfam" id="PF03547">
    <property type="entry name" value="Mem_trans"/>
    <property type="match status" value="2"/>
</dbReference>
<dbReference type="InterPro" id="IPR038770">
    <property type="entry name" value="Na+/solute_symporter_sf"/>
</dbReference>
<feature type="transmembrane region" description="Helical" evidence="8">
    <location>
        <begin position="192"/>
        <end position="219"/>
    </location>
</feature>
<feature type="transmembrane region" description="Helical" evidence="8">
    <location>
        <begin position="38"/>
        <end position="58"/>
    </location>
</feature>
<feature type="transmembrane region" description="Helical" evidence="8">
    <location>
        <begin position="70"/>
        <end position="92"/>
    </location>
</feature>
<keyword evidence="5 8" id="KW-0812">Transmembrane</keyword>
<evidence type="ECO:0000256" key="2">
    <source>
        <dbReference type="ARBA" id="ARBA00010145"/>
    </source>
</evidence>
<feature type="transmembrane region" description="Helical" evidence="8">
    <location>
        <begin position="166"/>
        <end position="186"/>
    </location>
</feature>
<keyword evidence="6 8" id="KW-1133">Transmembrane helix</keyword>
<feature type="transmembrane region" description="Helical" evidence="8">
    <location>
        <begin position="231"/>
        <end position="257"/>
    </location>
</feature>
<evidence type="ECO:0000256" key="5">
    <source>
        <dbReference type="ARBA" id="ARBA00022692"/>
    </source>
</evidence>
<keyword evidence="4" id="KW-1003">Cell membrane</keyword>
<dbReference type="Gene3D" id="1.20.1530.20">
    <property type="match status" value="2"/>
</dbReference>
<dbReference type="PANTHER" id="PTHR36838:SF1">
    <property type="entry name" value="SLR1864 PROTEIN"/>
    <property type="match status" value="1"/>
</dbReference>
<evidence type="ECO:0000313" key="9">
    <source>
        <dbReference type="EMBL" id="HIV03530.1"/>
    </source>
</evidence>
<evidence type="ECO:0000256" key="4">
    <source>
        <dbReference type="ARBA" id="ARBA00022475"/>
    </source>
</evidence>
<reference evidence="9" key="1">
    <citation type="submission" date="2020-10" db="EMBL/GenBank/DDBJ databases">
        <authorList>
            <person name="Gilroy R."/>
        </authorList>
    </citation>
    <scope>NUCLEOTIDE SEQUENCE</scope>
    <source>
        <strain evidence="9">10669</strain>
    </source>
</reference>
<gene>
    <name evidence="9" type="ORF">IAC75_00020</name>
</gene>
<proteinExistence type="inferred from homology"/>